<evidence type="ECO:0000259" key="9">
    <source>
        <dbReference type="Pfam" id="PF12832"/>
    </source>
</evidence>
<dbReference type="Proteomes" id="UP000248925">
    <property type="component" value="Unassembled WGS sequence"/>
</dbReference>
<keyword evidence="3" id="KW-1003">Cell membrane</keyword>
<sequence>MIPATKTIPASNALAGEGAPPHFRLRSALSYCAPLIVNGVALPFFPVWLATLHFNDREIGIILAVPLVVRVLVAPVVAMIADRMNERANVLVWSGALSLLTAIALYWTSDFWPVLFVYALQGATYAPYIPIVESITISGVRRWGLDYGSMRVWGSIAFIFSTLIGGQMIGQWGGGTVLPVMVAGFILTTAMAVFCPRIGPTRRRNIPINIQAPVGSSLRNPQLLVTMIGVSVQQSSHAMLYTFSSIYWHQLGFSGTQVGILWSAGVFSEVMVFFLSRRLSRRFSAWTLIRFGSAMCICRWILFPMNLGFVGYFVLQCFHSCTYAFVHTGIQRRIVATVQETQEASAQGAYYFYNGMCLGLMTVASGYLYAWLGLASYYVMAGVAAFGLGMVMIAYYLQPQSAVVGGKTREAS</sequence>
<evidence type="ECO:0000256" key="7">
    <source>
        <dbReference type="ARBA" id="ARBA00023136"/>
    </source>
</evidence>
<evidence type="ECO:0000256" key="2">
    <source>
        <dbReference type="ARBA" id="ARBA00022448"/>
    </source>
</evidence>
<feature type="transmembrane region" description="Helical" evidence="8">
    <location>
        <begin position="152"/>
        <end position="170"/>
    </location>
</feature>
<dbReference type="InterPro" id="IPR036259">
    <property type="entry name" value="MFS_trans_sf"/>
</dbReference>
<dbReference type="PANTHER" id="PTHR23522">
    <property type="entry name" value="BLL5896 PROTEIN"/>
    <property type="match status" value="1"/>
</dbReference>
<feature type="transmembrane region" description="Helical" evidence="8">
    <location>
        <begin position="88"/>
        <end position="109"/>
    </location>
</feature>
<dbReference type="Gene3D" id="1.20.1250.20">
    <property type="entry name" value="MFS general substrate transporter like domains"/>
    <property type="match status" value="2"/>
</dbReference>
<feature type="transmembrane region" description="Helical" evidence="8">
    <location>
        <begin position="176"/>
        <end position="195"/>
    </location>
</feature>
<keyword evidence="2" id="KW-0813">Transport</keyword>
<evidence type="ECO:0000256" key="1">
    <source>
        <dbReference type="ARBA" id="ARBA00004429"/>
    </source>
</evidence>
<dbReference type="EMBL" id="PCDP01000036">
    <property type="protein sequence ID" value="PZM13096.1"/>
    <property type="molecule type" value="Genomic_DNA"/>
</dbReference>
<feature type="transmembrane region" description="Helical" evidence="8">
    <location>
        <begin position="283"/>
        <end position="303"/>
    </location>
</feature>
<keyword evidence="6 8" id="KW-1133">Transmembrane helix</keyword>
<gene>
    <name evidence="10" type="ORF">CPY51_16445</name>
</gene>
<evidence type="ECO:0000313" key="10">
    <source>
        <dbReference type="EMBL" id="PZM13096.1"/>
    </source>
</evidence>
<keyword evidence="4" id="KW-0997">Cell inner membrane</keyword>
<dbReference type="InterPro" id="IPR026032">
    <property type="entry name" value="HcaT-like"/>
</dbReference>
<dbReference type="InterPro" id="IPR024989">
    <property type="entry name" value="MFS_assoc_dom"/>
</dbReference>
<keyword evidence="5 8" id="KW-0812">Transmembrane</keyword>
<feature type="transmembrane region" description="Helical" evidence="8">
    <location>
        <begin position="309"/>
        <end position="330"/>
    </location>
</feature>
<dbReference type="OrthoDB" id="9150135at2"/>
<dbReference type="GO" id="GO:0015528">
    <property type="term" value="F:lactose:proton symporter activity"/>
    <property type="evidence" value="ECO:0007669"/>
    <property type="project" value="TreeGrafter"/>
</dbReference>
<dbReference type="Pfam" id="PF12832">
    <property type="entry name" value="MFS_1_like"/>
    <property type="match status" value="1"/>
</dbReference>
<dbReference type="GO" id="GO:0030395">
    <property type="term" value="F:lactose binding"/>
    <property type="evidence" value="ECO:0007669"/>
    <property type="project" value="TreeGrafter"/>
</dbReference>
<dbReference type="SUPFAM" id="SSF103473">
    <property type="entry name" value="MFS general substrate transporter"/>
    <property type="match status" value="1"/>
</dbReference>
<dbReference type="RefSeq" id="WP_111161292.1">
    <property type="nucleotide sequence ID" value="NZ_PCDP01000036.1"/>
</dbReference>
<dbReference type="AlphaFoldDB" id="A0A2W4EFN2"/>
<evidence type="ECO:0000256" key="4">
    <source>
        <dbReference type="ARBA" id="ARBA00022519"/>
    </source>
</evidence>
<keyword evidence="7 8" id="KW-0472">Membrane</keyword>
<keyword evidence="11" id="KW-1185">Reference proteome</keyword>
<comment type="caution">
    <text evidence="10">The sequence shown here is derived from an EMBL/GenBank/DDBJ whole genome shotgun (WGS) entry which is preliminary data.</text>
</comment>
<protein>
    <submittedName>
        <fullName evidence="10">MFS transporter</fullName>
    </submittedName>
</protein>
<feature type="transmembrane region" description="Helical" evidence="8">
    <location>
        <begin position="351"/>
        <end position="371"/>
    </location>
</feature>
<feature type="transmembrane region" description="Helical" evidence="8">
    <location>
        <begin position="61"/>
        <end position="81"/>
    </location>
</feature>
<dbReference type="PANTHER" id="PTHR23522:SF10">
    <property type="entry name" value="3-PHENYLPROPIONIC ACID TRANSPORTER-RELATED"/>
    <property type="match status" value="1"/>
</dbReference>
<feature type="transmembrane region" description="Helical" evidence="8">
    <location>
        <begin position="28"/>
        <end position="49"/>
    </location>
</feature>
<evidence type="ECO:0000256" key="3">
    <source>
        <dbReference type="ARBA" id="ARBA00022475"/>
    </source>
</evidence>
<dbReference type="PIRSF" id="PIRSF004925">
    <property type="entry name" value="HcaT"/>
    <property type="match status" value="1"/>
</dbReference>
<accession>A0A2W4EFN2</accession>
<organism evidence="10 11">
    <name type="scientific">Rhizobium tubonense</name>
    <dbReference type="NCBI Taxonomy" id="484088"/>
    <lineage>
        <taxon>Bacteria</taxon>
        <taxon>Pseudomonadati</taxon>
        <taxon>Pseudomonadota</taxon>
        <taxon>Alphaproteobacteria</taxon>
        <taxon>Hyphomicrobiales</taxon>
        <taxon>Rhizobiaceae</taxon>
        <taxon>Rhizobium/Agrobacterium group</taxon>
        <taxon>Rhizobium</taxon>
    </lineage>
</organism>
<dbReference type="NCBIfam" id="NF037955">
    <property type="entry name" value="mfs"/>
    <property type="match status" value="1"/>
</dbReference>
<evidence type="ECO:0000256" key="6">
    <source>
        <dbReference type="ARBA" id="ARBA00022989"/>
    </source>
</evidence>
<feature type="transmembrane region" description="Helical" evidence="8">
    <location>
        <begin position="377"/>
        <end position="397"/>
    </location>
</feature>
<comment type="subcellular location">
    <subcellularLocation>
        <location evidence="1">Cell inner membrane</location>
        <topology evidence="1">Multi-pass membrane protein</topology>
    </subcellularLocation>
</comment>
<name>A0A2W4EFN2_9HYPH</name>
<reference evidence="10 11" key="1">
    <citation type="journal article" date="2018" name="Sci. Rep.">
        <title>Rhizobium tumorigenes sp. nov., a novel plant tumorigenic bacterium isolated from cane gall tumors on thornless blackberry.</title>
        <authorList>
            <person name="Kuzmanovi N."/>
            <person name="Smalla K."/>
            <person name="Gronow S."/>
            <person name="PuBawska J."/>
        </authorList>
    </citation>
    <scope>NUCLEOTIDE SEQUENCE [LARGE SCALE GENOMIC DNA]</scope>
    <source>
        <strain evidence="10 11">CCBAU 85046</strain>
    </source>
</reference>
<feature type="transmembrane region" description="Helical" evidence="8">
    <location>
        <begin position="115"/>
        <end position="140"/>
    </location>
</feature>
<proteinExistence type="predicted"/>
<evidence type="ECO:0000256" key="5">
    <source>
        <dbReference type="ARBA" id="ARBA00022692"/>
    </source>
</evidence>
<evidence type="ECO:0000256" key="8">
    <source>
        <dbReference type="SAM" id="Phobius"/>
    </source>
</evidence>
<feature type="domain" description="Major facilitator superfamily associated" evidence="9">
    <location>
        <begin position="39"/>
        <end position="378"/>
    </location>
</feature>
<dbReference type="GO" id="GO:0005886">
    <property type="term" value="C:plasma membrane"/>
    <property type="evidence" value="ECO:0007669"/>
    <property type="project" value="UniProtKB-SubCell"/>
</dbReference>
<evidence type="ECO:0000313" key="11">
    <source>
        <dbReference type="Proteomes" id="UP000248925"/>
    </source>
</evidence>